<dbReference type="PANTHER" id="PTHR43619:SF2">
    <property type="entry name" value="S-ADENOSYL-L-METHIONINE-DEPENDENT METHYLTRANSFERASES SUPERFAMILY PROTEIN"/>
    <property type="match status" value="1"/>
</dbReference>
<dbReference type="AlphaFoldDB" id="A0A1T3MPC5"/>
<comment type="similarity">
    <text evidence="1 4">Belongs to the UPF0677 family.</text>
</comment>
<dbReference type="InterPro" id="IPR007213">
    <property type="entry name" value="Ppm1/Ppm2/Tcmp"/>
</dbReference>
<dbReference type="InterPro" id="IPR011610">
    <property type="entry name" value="SAM_mthyl_Trfase_ML2640-like"/>
</dbReference>
<evidence type="ECO:0000256" key="4">
    <source>
        <dbReference type="RuleBase" id="RU362030"/>
    </source>
</evidence>
<evidence type="ECO:0000256" key="1">
    <source>
        <dbReference type="ARBA" id="ARBA00008138"/>
    </source>
</evidence>
<sequence length="279" mass="31719">MMEQQPDNTAVRTALWRAFHIQADAEPYILEDTVGLQLIAPEEKWQERPDIKYTQRLRASVVARSRYIEDLIITESKKGTDQYVILGSGLDTFAQRNPDIASKIQIFEIDQPETLAWKQKRLLETGFHIPENLHFVPVNFEKSSWWEQLLKTGFNIHKPSVIACTGVTLYLTRAAIIKTLNHMASLATGSVIAISFYLPLELLEKEDQPMQEMANKGAQRAGTPFISFFSPEEIIAIAKESGLNDTKLIYTQDMRDLYFKNRTDGLSPASGEVFLLARI</sequence>
<dbReference type="GO" id="GO:0032259">
    <property type="term" value="P:methylation"/>
    <property type="evidence" value="ECO:0007669"/>
    <property type="project" value="UniProtKB-KW"/>
</dbReference>
<dbReference type="Pfam" id="PF04072">
    <property type="entry name" value="LCM"/>
    <property type="match status" value="1"/>
</dbReference>
<dbReference type="NCBIfam" id="TIGR00027">
    <property type="entry name" value="mthyl_TIGR00027"/>
    <property type="match status" value="1"/>
</dbReference>
<dbReference type="GO" id="GO:0008168">
    <property type="term" value="F:methyltransferase activity"/>
    <property type="evidence" value="ECO:0007669"/>
    <property type="project" value="UniProtKB-UniRule"/>
</dbReference>
<dbReference type="EMBL" id="MAHX01000013">
    <property type="protein sequence ID" value="OPC66120.1"/>
    <property type="molecule type" value="Genomic_DNA"/>
</dbReference>
<dbReference type="SUPFAM" id="SSF53335">
    <property type="entry name" value="S-adenosyl-L-methionine-dependent methyltransferases"/>
    <property type="match status" value="1"/>
</dbReference>
<protein>
    <recommendedName>
        <fullName evidence="4">S-adenosyl-L-methionine-dependent methyltransferase</fullName>
        <ecNumber evidence="4">2.1.1.-</ecNumber>
    </recommendedName>
</protein>
<dbReference type="Proteomes" id="UP000190813">
    <property type="component" value="Unassembled WGS sequence"/>
</dbReference>
<comment type="caution">
    <text evidence="5">The sequence shown here is derived from an EMBL/GenBank/DDBJ whole genome shotgun (WGS) entry which is preliminary data.</text>
</comment>
<keyword evidence="4" id="KW-0949">S-adenosyl-L-methionine</keyword>
<proteinExistence type="inferred from homology"/>
<reference evidence="5 6" key="1">
    <citation type="submission" date="2016-06" db="EMBL/GenBank/DDBJ databases">
        <title>Revisiting the taxonomy of the Elizabethkingia Genus based on Whole-Genome Sequencing, Optical Mapping, and MALDI-TOF.</title>
        <authorList>
            <person name="Nicholson A.C."/>
        </authorList>
    </citation>
    <scope>NUCLEOTIDE SEQUENCE [LARGE SCALE GENOMIC DNA]</scope>
    <source>
        <strain evidence="5 6">G4070</strain>
    </source>
</reference>
<organism evidence="5 6">
    <name type="scientific">Elizabethkingia occulta</name>
    <dbReference type="NCBI Taxonomy" id="1867263"/>
    <lineage>
        <taxon>Bacteria</taxon>
        <taxon>Pseudomonadati</taxon>
        <taxon>Bacteroidota</taxon>
        <taxon>Flavobacteriia</taxon>
        <taxon>Flavobacteriales</taxon>
        <taxon>Weeksellaceae</taxon>
        <taxon>Elizabethkingia</taxon>
    </lineage>
</organism>
<keyword evidence="2 4" id="KW-0489">Methyltransferase</keyword>
<keyword evidence="3 5" id="KW-0808">Transferase</keyword>
<evidence type="ECO:0000256" key="2">
    <source>
        <dbReference type="ARBA" id="ARBA00022603"/>
    </source>
</evidence>
<dbReference type="InterPro" id="IPR029063">
    <property type="entry name" value="SAM-dependent_MTases_sf"/>
</dbReference>
<evidence type="ECO:0000256" key="3">
    <source>
        <dbReference type="ARBA" id="ARBA00022679"/>
    </source>
</evidence>
<evidence type="ECO:0000313" key="6">
    <source>
        <dbReference type="Proteomes" id="UP000190813"/>
    </source>
</evidence>
<dbReference type="Gene3D" id="3.40.50.150">
    <property type="entry name" value="Vaccinia Virus protein VP39"/>
    <property type="match status" value="1"/>
</dbReference>
<evidence type="ECO:0000313" key="5">
    <source>
        <dbReference type="EMBL" id="OPC66120.1"/>
    </source>
</evidence>
<comment type="function">
    <text evidence="4">Exhibits S-adenosyl-L-methionine-dependent methyltransferase activity.</text>
</comment>
<accession>A0A1T3MPC5</accession>
<keyword evidence="6" id="KW-1185">Reference proteome</keyword>
<dbReference type="PANTHER" id="PTHR43619">
    <property type="entry name" value="S-ADENOSYL-L-METHIONINE-DEPENDENT METHYLTRANSFERASE YKTD-RELATED"/>
    <property type="match status" value="1"/>
</dbReference>
<name>A0A1T3MPC5_9FLAO</name>
<dbReference type="EC" id="2.1.1.-" evidence="4"/>
<gene>
    <name evidence="5" type="ORF">BAZ10_02485</name>
</gene>